<feature type="transmembrane region" description="Helical" evidence="7">
    <location>
        <begin position="46"/>
        <end position="68"/>
    </location>
</feature>
<dbReference type="NCBIfam" id="TIGR03025">
    <property type="entry name" value="EPS_sugtrans"/>
    <property type="match status" value="1"/>
</dbReference>
<dbReference type="InterPro" id="IPR017475">
    <property type="entry name" value="EPS_sugar_tfrase"/>
</dbReference>
<dbReference type="PANTHER" id="PTHR30576:SF0">
    <property type="entry name" value="UNDECAPRENYL-PHOSPHATE N-ACETYLGALACTOSAMINYL 1-PHOSPHATE TRANSFERASE-RELATED"/>
    <property type="match status" value="1"/>
</dbReference>
<dbReference type="InterPro" id="IPR003362">
    <property type="entry name" value="Bact_transf"/>
</dbReference>
<name>A0A6L3ZHU4_9FLAO</name>
<evidence type="ECO:0000256" key="6">
    <source>
        <dbReference type="ARBA" id="ARBA00023136"/>
    </source>
</evidence>
<proteinExistence type="inferred from homology"/>
<feature type="transmembrane region" description="Helical" evidence="7">
    <location>
        <begin position="80"/>
        <end position="100"/>
    </location>
</feature>
<keyword evidence="6 7" id="KW-0472">Membrane</keyword>
<keyword evidence="10" id="KW-1185">Reference proteome</keyword>
<evidence type="ECO:0000256" key="4">
    <source>
        <dbReference type="ARBA" id="ARBA00022692"/>
    </source>
</evidence>
<comment type="subcellular location">
    <subcellularLocation>
        <location evidence="1">Membrane</location>
        <topology evidence="1">Multi-pass membrane protein</topology>
    </subcellularLocation>
</comment>
<dbReference type="Pfam" id="PF13727">
    <property type="entry name" value="CoA_binding_3"/>
    <property type="match status" value="1"/>
</dbReference>
<dbReference type="RefSeq" id="WP_151691626.1">
    <property type="nucleotide sequence ID" value="NZ_BMGX01000002.1"/>
</dbReference>
<dbReference type="Proteomes" id="UP000484164">
    <property type="component" value="Unassembled WGS sequence"/>
</dbReference>
<keyword evidence="4 7" id="KW-0812">Transmembrane</keyword>
<evidence type="ECO:0000259" key="8">
    <source>
        <dbReference type="Pfam" id="PF02397"/>
    </source>
</evidence>
<sequence length="452" mass="52194">MNDRSDKLLRILQWLGDLVLLNASFAVSAWLRFDDLRVENEEYYNYYIQLLVFFNLSWSLIGVGLGIYNLRPGTEIRTALGRAMNALAAHGILFAILAVSLKGEYYSRLFLIYFYSSFTMGILIFRGVFISFWRSWQKKGKYARSVWLVGNGNAIADFQKELDHHPEYGYRVITSPKTPEEAAEMLASGVRPAEMYVSLLRGDESIDQWYVLAEQEGIRFRFLPDLKWTNIRHARVDLMGEIPVLIPRKEPLGYWHSRVIKRTFDIVFSTIIVLGVLSWFLPLLAVIIRLDSKGNPFFGQVRSGLNGEEFTCLKLRTMVVNHGDESVQASAQDTRITRVGRFLRKHNLDELPQFINVLLGQMSIVGPRPHMIAHTESYRHKVEAFMVRHWVKPGITGMAQVMGYRGETKEDTDMSDRVNADVYYLEHWSLLLDVKIFFWTIWNMVTGRKSGV</sequence>
<dbReference type="AlphaFoldDB" id="A0A6L3ZHU4"/>
<dbReference type="EMBL" id="WBVQ01000001">
    <property type="protein sequence ID" value="KAB2817055.1"/>
    <property type="molecule type" value="Genomic_DNA"/>
</dbReference>
<reference evidence="9 10" key="1">
    <citation type="submission" date="2019-10" db="EMBL/GenBank/DDBJ databases">
        <title>Genome sequence of Phaeocystidibacter marisrubri JCM30614 (type strain).</title>
        <authorList>
            <person name="Bowman J.P."/>
        </authorList>
    </citation>
    <scope>NUCLEOTIDE SEQUENCE [LARGE SCALE GENOMIC DNA]</scope>
    <source>
        <strain evidence="9 10">JCM 30614</strain>
    </source>
</reference>
<dbReference type="OrthoDB" id="9808602at2"/>
<feature type="transmembrane region" description="Helical" evidence="7">
    <location>
        <begin position="112"/>
        <end position="133"/>
    </location>
</feature>
<evidence type="ECO:0000256" key="5">
    <source>
        <dbReference type="ARBA" id="ARBA00022989"/>
    </source>
</evidence>
<evidence type="ECO:0000313" key="10">
    <source>
        <dbReference type="Proteomes" id="UP000484164"/>
    </source>
</evidence>
<feature type="transmembrane region" description="Helical" evidence="7">
    <location>
        <begin position="12"/>
        <end position="31"/>
    </location>
</feature>
<gene>
    <name evidence="9" type="ORF">F8C82_01275</name>
</gene>
<dbReference type="PANTHER" id="PTHR30576">
    <property type="entry name" value="COLANIC BIOSYNTHESIS UDP-GLUCOSE LIPID CARRIER TRANSFERASE"/>
    <property type="match status" value="1"/>
</dbReference>
<accession>A0A6L3ZHU4</accession>
<dbReference type="Pfam" id="PF02397">
    <property type="entry name" value="Bac_transf"/>
    <property type="match status" value="1"/>
</dbReference>
<evidence type="ECO:0000256" key="7">
    <source>
        <dbReference type="SAM" id="Phobius"/>
    </source>
</evidence>
<protein>
    <submittedName>
        <fullName evidence="9">Exopolysaccharide biosynthesis polyprenyl glycosylphosphotransferase</fullName>
    </submittedName>
</protein>
<evidence type="ECO:0000256" key="1">
    <source>
        <dbReference type="ARBA" id="ARBA00004141"/>
    </source>
</evidence>
<evidence type="ECO:0000256" key="2">
    <source>
        <dbReference type="ARBA" id="ARBA00006464"/>
    </source>
</evidence>
<keyword evidence="3 9" id="KW-0808">Transferase</keyword>
<feature type="domain" description="Bacterial sugar transferase" evidence="8">
    <location>
        <begin position="261"/>
        <end position="445"/>
    </location>
</feature>
<keyword evidence="5 7" id="KW-1133">Transmembrane helix</keyword>
<feature type="transmembrane region" description="Helical" evidence="7">
    <location>
        <begin position="266"/>
        <end position="288"/>
    </location>
</feature>
<dbReference type="GO" id="GO:0016020">
    <property type="term" value="C:membrane"/>
    <property type="evidence" value="ECO:0007669"/>
    <property type="project" value="UniProtKB-SubCell"/>
</dbReference>
<comment type="caution">
    <text evidence="9">The sequence shown here is derived from an EMBL/GenBank/DDBJ whole genome shotgun (WGS) entry which is preliminary data.</text>
</comment>
<comment type="similarity">
    <text evidence="2">Belongs to the bacterial sugar transferase family.</text>
</comment>
<evidence type="ECO:0000256" key="3">
    <source>
        <dbReference type="ARBA" id="ARBA00022679"/>
    </source>
</evidence>
<organism evidence="9 10">
    <name type="scientific">Phaeocystidibacter marisrubri</name>
    <dbReference type="NCBI Taxonomy" id="1577780"/>
    <lineage>
        <taxon>Bacteria</taxon>
        <taxon>Pseudomonadati</taxon>
        <taxon>Bacteroidota</taxon>
        <taxon>Flavobacteriia</taxon>
        <taxon>Flavobacteriales</taxon>
        <taxon>Phaeocystidibacteraceae</taxon>
        <taxon>Phaeocystidibacter</taxon>
    </lineage>
</organism>
<evidence type="ECO:0000313" key="9">
    <source>
        <dbReference type="EMBL" id="KAB2817055.1"/>
    </source>
</evidence>
<dbReference type="GO" id="GO:0016780">
    <property type="term" value="F:phosphotransferase activity, for other substituted phosphate groups"/>
    <property type="evidence" value="ECO:0007669"/>
    <property type="project" value="TreeGrafter"/>
</dbReference>